<sequence length="294" mass="33059">MLSTTPMTVAVDKPVFAFSDADFEVRSSDGSAFKVNREKLKDGSSVFRDMFASCDATGPQTVDLCETEAELTILFRLLHTPPDPPLAYVLQPRQEKVKTHLPLRYDSAIPLPVLRLIFVRLADKYAVEKSVLQHLDLHLIAHAPDHALEVYSLACRFEMPRVVNEASQYVLPLSRYSSEEIRLFPTVASYHDIHRLQAYRVDALQNILSHEDLFPHGYGTCPTHEDAAAIWSRTALILAAKIESNSDVGQEMASLAFLYQSCAICSKALRAALDMLAYKCRRVPRRLDQLPQSE</sequence>
<gene>
    <name evidence="1" type="ORF">MCHLO_07018</name>
</gene>
<evidence type="ECO:0000313" key="1">
    <source>
        <dbReference type="EMBL" id="GAT49725.1"/>
    </source>
</evidence>
<evidence type="ECO:0000313" key="2">
    <source>
        <dbReference type="Proteomes" id="UP000815677"/>
    </source>
</evidence>
<reference evidence="1" key="1">
    <citation type="submission" date="2014-09" db="EMBL/GenBank/DDBJ databases">
        <title>Genome sequence of the luminous mushroom Mycena chlorophos for searching fungal bioluminescence genes.</title>
        <authorList>
            <person name="Tanaka Y."/>
            <person name="Kasuga D."/>
            <person name="Oba Y."/>
            <person name="Hase S."/>
            <person name="Sato K."/>
            <person name="Oba Y."/>
            <person name="Sakakibara Y."/>
        </authorList>
    </citation>
    <scope>NUCLEOTIDE SEQUENCE</scope>
</reference>
<dbReference type="InterPro" id="IPR011333">
    <property type="entry name" value="SKP1/BTB/POZ_sf"/>
</dbReference>
<name>A0ABQ0LFB4_MYCCL</name>
<dbReference type="EMBL" id="DF845807">
    <property type="protein sequence ID" value="GAT49725.1"/>
    <property type="molecule type" value="Genomic_DNA"/>
</dbReference>
<protein>
    <recommendedName>
        <fullName evidence="3">BTB domain-containing protein</fullName>
    </recommendedName>
</protein>
<accession>A0ABQ0LFB4</accession>
<proteinExistence type="predicted"/>
<evidence type="ECO:0008006" key="3">
    <source>
        <dbReference type="Google" id="ProtNLM"/>
    </source>
</evidence>
<keyword evidence="2" id="KW-1185">Reference proteome</keyword>
<dbReference type="Proteomes" id="UP000815677">
    <property type="component" value="Unassembled WGS sequence"/>
</dbReference>
<dbReference type="Gene3D" id="3.30.710.10">
    <property type="entry name" value="Potassium Channel Kv1.1, Chain A"/>
    <property type="match status" value="1"/>
</dbReference>
<organism evidence="1 2">
    <name type="scientific">Mycena chlorophos</name>
    <name type="common">Agaric fungus</name>
    <name type="synonym">Agaricus chlorophos</name>
    <dbReference type="NCBI Taxonomy" id="658473"/>
    <lineage>
        <taxon>Eukaryota</taxon>
        <taxon>Fungi</taxon>
        <taxon>Dikarya</taxon>
        <taxon>Basidiomycota</taxon>
        <taxon>Agaricomycotina</taxon>
        <taxon>Agaricomycetes</taxon>
        <taxon>Agaricomycetidae</taxon>
        <taxon>Agaricales</taxon>
        <taxon>Marasmiineae</taxon>
        <taxon>Mycenaceae</taxon>
        <taxon>Mycena</taxon>
    </lineage>
</organism>